<keyword evidence="5" id="KW-0479">Metal-binding</keyword>
<evidence type="ECO:0000313" key="15">
    <source>
        <dbReference type="Proteomes" id="UP001189624"/>
    </source>
</evidence>
<keyword evidence="9" id="KW-0464">Manganese</keyword>
<evidence type="ECO:0000256" key="8">
    <source>
        <dbReference type="ARBA" id="ARBA00022912"/>
    </source>
</evidence>
<evidence type="ECO:0000256" key="2">
    <source>
        <dbReference type="ARBA" id="ARBA00001946"/>
    </source>
</evidence>
<evidence type="ECO:0000256" key="11">
    <source>
        <dbReference type="ARBA" id="ARBA00048336"/>
    </source>
</evidence>
<reference evidence="14" key="1">
    <citation type="submission" date="2023-10" db="EMBL/GenBank/DDBJ databases">
        <authorList>
            <person name="Domelevo Entfellner J.-B."/>
        </authorList>
    </citation>
    <scope>NUCLEOTIDE SEQUENCE</scope>
</reference>
<dbReference type="InterPro" id="IPR001932">
    <property type="entry name" value="PPM-type_phosphatase-like_dom"/>
</dbReference>
<keyword evidence="8 12" id="KW-0904">Protein phosphatase</keyword>
<dbReference type="InterPro" id="IPR036457">
    <property type="entry name" value="PPM-type-like_dom_sf"/>
</dbReference>
<sequence length="413" mass="46509">MLRLCYGPLDCCFRRRGAADGLLWHTDLKPHASGDFSIAVVQANYSLEDQSQVFTSPSATYVGVYDGHGGTEASRFVNKRLFPYLHKFATEQGGLSVDVIKKAFSATEEEFLHLVKLSLPISPQIASVGSCCLFGAISNNVLYVANLGDSRAVLGRRDVERKNSPVVAQRLSTDHNVADEEVRREVEALHPDDSHIVVYSRGVWRIKGIIQVSRSIGDAYLKKPDFYRDPVFQQYGNPVPLKRPVMTAEPSIIIRELESEDLFLIFASDGLWEQLSDEEAVQIVFKYPRAVSVQKTVIRELHMMLNFLHIYKDFDLCFRYLQGIAKRLVRAALQEAAKKREMRYDDIKKIDKGIRRHFHDDITVVVVYLDHHAGSSNGRFKQTAVGCTTAPVDIFSLNTDVAEAEKRMLSAVA</sequence>
<dbReference type="Gene3D" id="3.60.40.10">
    <property type="entry name" value="PPM-type phosphatase domain"/>
    <property type="match status" value="1"/>
</dbReference>
<accession>A0AA87B9Q6</accession>
<evidence type="ECO:0000313" key="14">
    <source>
        <dbReference type="EMBL" id="CAJ1977359.1"/>
    </source>
</evidence>
<evidence type="ECO:0000256" key="5">
    <source>
        <dbReference type="ARBA" id="ARBA00022723"/>
    </source>
</evidence>
<dbReference type="AlphaFoldDB" id="A0AA87B9Q6"/>
<keyword evidence="7" id="KW-0460">Magnesium</keyword>
<evidence type="ECO:0000259" key="13">
    <source>
        <dbReference type="PROSITE" id="PS51746"/>
    </source>
</evidence>
<dbReference type="EC" id="3.1.3.16" evidence="4"/>
<dbReference type="GO" id="GO:0004722">
    <property type="term" value="F:protein serine/threonine phosphatase activity"/>
    <property type="evidence" value="ECO:0007669"/>
    <property type="project" value="UniProtKB-EC"/>
</dbReference>
<evidence type="ECO:0000256" key="4">
    <source>
        <dbReference type="ARBA" id="ARBA00013081"/>
    </source>
</evidence>
<dbReference type="CDD" id="cd00143">
    <property type="entry name" value="PP2Cc"/>
    <property type="match status" value="1"/>
</dbReference>
<dbReference type="InterPro" id="IPR000222">
    <property type="entry name" value="PP2C_BS"/>
</dbReference>
<keyword evidence="15" id="KW-1185">Reference proteome</keyword>
<organism evidence="14 15">
    <name type="scientific">Sphenostylis stenocarpa</name>
    <dbReference type="NCBI Taxonomy" id="92480"/>
    <lineage>
        <taxon>Eukaryota</taxon>
        <taxon>Viridiplantae</taxon>
        <taxon>Streptophyta</taxon>
        <taxon>Embryophyta</taxon>
        <taxon>Tracheophyta</taxon>
        <taxon>Spermatophyta</taxon>
        <taxon>Magnoliopsida</taxon>
        <taxon>eudicotyledons</taxon>
        <taxon>Gunneridae</taxon>
        <taxon>Pentapetalae</taxon>
        <taxon>rosids</taxon>
        <taxon>fabids</taxon>
        <taxon>Fabales</taxon>
        <taxon>Fabaceae</taxon>
        <taxon>Papilionoideae</taxon>
        <taxon>50 kb inversion clade</taxon>
        <taxon>NPAAA clade</taxon>
        <taxon>indigoferoid/millettioid clade</taxon>
        <taxon>Phaseoleae</taxon>
        <taxon>Sphenostylis</taxon>
    </lineage>
</organism>
<evidence type="ECO:0000256" key="1">
    <source>
        <dbReference type="ARBA" id="ARBA00001936"/>
    </source>
</evidence>
<gene>
    <name evidence="14" type="ORF">AYBTSS11_LOCUS29524</name>
</gene>
<dbReference type="InterPro" id="IPR015655">
    <property type="entry name" value="PP2C"/>
</dbReference>
<keyword evidence="6 12" id="KW-0378">Hydrolase</keyword>
<dbReference type="Pfam" id="PF00481">
    <property type="entry name" value="PP2C"/>
    <property type="match status" value="1"/>
</dbReference>
<evidence type="ECO:0000256" key="10">
    <source>
        <dbReference type="ARBA" id="ARBA00047761"/>
    </source>
</evidence>
<feature type="domain" description="PPM-type phosphatase" evidence="13">
    <location>
        <begin position="35"/>
        <end position="369"/>
    </location>
</feature>
<evidence type="ECO:0000256" key="3">
    <source>
        <dbReference type="ARBA" id="ARBA00006702"/>
    </source>
</evidence>
<proteinExistence type="inferred from homology"/>
<dbReference type="PROSITE" id="PS01032">
    <property type="entry name" value="PPM_1"/>
    <property type="match status" value="1"/>
</dbReference>
<comment type="cofactor">
    <cofactor evidence="2">
        <name>Mg(2+)</name>
        <dbReference type="ChEBI" id="CHEBI:18420"/>
    </cofactor>
</comment>
<comment type="cofactor">
    <cofactor evidence="1">
        <name>Mn(2+)</name>
        <dbReference type="ChEBI" id="CHEBI:29035"/>
    </cofactor>
</comment>
<comment type="catalytic activity">
    <reaction evidence="11">
        <text>O-phospho-L-threonyl-[protein] + H2O = L-threonyl-[protein] + phosphate</text>
        <dbReference type="Rhea" id="RHEA:47004"/>
        <dbReference type="Rhea" id="RHEA-COMP:11060"/>
        <dbReference type="Rhea" id="RHEA-COMP:11605"/>
        <dbReference type="ChEBI" id="CHEBI:15377"/>
        <dbReference type="ChEBI" id="CHEBI:30013"/>
        <dbReference type="ChEBI" id="CHEBI:43474"/>
        <dbReference type="ChEBI" id="CHEBI:61977"/>
        <dbReference type="EC" id="3.1.3.16"/>
    </reaction>
</comment>
<evidence type="ECO:0000256" key="6">
    <source>
        <dbReference type="ARBA" id="ARBA00022801"/>
    </source>
</evidence>
<evidence type="ECO:0000256" key="7">
    <source>
        <dbReference type="ARBA" id="ARBA00022842"/>
    </source>
</evidence>
<dbReference type="FunFam" id="3.60.40.10:FF:000020">
    <property type="entry name" value="Probable protein phosphatase 2C 42"/>
    <property type="match status" value="1"/>
</dbReference>
<dbReference type="PANTHER" id="PTHR47992">
    <property type="entry name" value="PROTEIN PHOSPHATASE"/>
    <property type="match status" value="1"/>
</dbReference>
<dbReference type="SUPFAM" id="SSF81606">
    <property type="entry name" value="PP2C-like"/>
    <property type="match status" value="1"/>
</dbReference>
<dbReference type="SMART" id="SM00332">
    <property type="entry name" value="PP2Cc"/>
    <property type="match status" value="1"/>
</dbReference>
<evidence type="ECO:0000256" key="9">
    <source>
        <dbReference type="ARBA" id="ARBA00023211"/>
    </source>
</evidence>
<dbReference type="Gramene" id="rna-AYBTSS11_LOCUS29524">
    <property type="protein sequence ID" value="CAJ1977359.1"/>
    <property type="gene ID" value="gene-AYBTSS11_LOCUS29524"/>
</dbReference>
<evidence type="ECO:0000256" key="12">
    <source>
        <dbReference type="RuleBase" id="RU003465"/>
    </source>
</evidence>
<name>A0AA87B9Q6_9FABA</name>
<dbReference type="Proteomes" id="UP001189624">
    <property type="component" value="Chromosome 10"/>
</dbReference>
<dbReference type="PROSITE" id="PS51746">
    <property type="entry name" value="PPM_2"/>
    <property type="match status" value="1"/>
</dbReference>
<dbReference type="GO" id="GO:0046872">
    <property type="term" value="F:metal ion binding"/>
    <property type="evidence" value="ECO:0007669"/>
    <property type="project" value="UniProtKB-KW"/>
</dbReference>
<comment type="similarity">
    <text evidence="3 12">Belongs to the PP2C family.</text>
</comment>
<protein>
    <recommendedName>
        <fullName evidence="4">protein-serine/threonine phosphatase</fullName>
        <ecNumber evidence="4">3.1.3.16</ecNumber>
    </recommendedName>
</protein>
<comment type="catalytic activity">
    <reaction evidence="10">
        <text>O-phospho-L-seryl-[protein] + H2O = L-seryl-[protein] + phosphate</text>
        <dbReference type="Rhea" id="RHEA:20629"/>
        <dbReference type="Rhea" id="RHEA-COMP:9863"/>
        <dbReference type="Rhea" id="RHEA-COMP:11604"/>
        <dbReference type="ChEBI" id="CHEBI:15377"/>
        <dbReference type="ChEBI" id="CHEBI:29999"/>
        <dbReference type="ChEBI" id="CHEBI:43474"/>
        <dbReference type="ChEBI" id="CHEBI:83421"/>
        <dbReference type="EC" id="3.1.3.16"/>
    </reaction>
</comment>
<dbReference type="EMBL" id="OY731407">
    <property type="protein sequence ID" value="CAJ1977359.1"/>
    <property type="molecule type" value="Genomic_DNA"/>
</dbReference>